<organism evidence="2">
    <name type="scientific">bioreactor metagenome</name>
    <dbReference type="NCBI Taxonomy" id="1076179"/>
    <lineage>
        <taxon>unclassified sequences</taxon>
        <taxon>metagenomes</taxon>
        <taxon>ecological metagenomes</taxon>
    </lineage>
</organism>
<gene>
    <name evidence="2" type="ORF">SDC9_15515</name>
</gene>
<dbReference type="EMBL" id="VSSQ01000049">
    <property type="protein sequence ID" value="MPL69766.1"/>
    <property type="molecule type" value="Genomic_DNA"/>
</dbReference>
<feature type="domain" description="GW" evidence="1">
    <location>
        <begin position="40"/>
        <end position="70"/>
    </location>
</feature>
<proteinExistence type="predicted"/>
<dbReference type="InterPro" id="IPR025987">
    <property type="entry name" value="GW_dom"/>
</dbReference>
<reference evidence="2" key="1">
    <citation type="submission" date="2019-08" db="EMBL/GenBank/DDBJ databases">
        <authorList>
            <person name="Kucharzyk K."/>
            <person name="Murdoch R.W."/>
            <person name="Higgins S."/>
            <person name="Loffler F."/>
        </authorList>
    </citation>
    <scope>NUCLEOTIDE SEQUENCE</scope>
</reference>
<evidence type="ECO:0000313" key="2">
    <source>
        <dbReference type="EMBL" id="MPL69766.1"/>
    </source>
</evidence>
<sequence>MKKHNLKLHLTLLSLFALFVITACNRGTKTNIEENLPAGTHAVTVIEVIQTSNYTYLQVLENEGKYWIAVTAREAQPGDVIYFSDVLEMKDFVSKELGRTFPLIYFVQDPNDSPVSGQQPASMGKPVNERVQGIEIEHVEGSLTIAGIFADKANLKGDMVKIRGLVVKVNNNIMGKNWVHLQDGTGDEGKYDLTITTMEALEVGSIATFEGKIEVDKDFGAGYSYDVIMEDAKVSDIKPAAPRS</sequence>
<dbReference type="Pfam" id="PF13457">
    <property type="entry name" value="GW"/>
    <property type="match status" value="1"/>
</dbReference>
<name>A0A644TRZ8_9ZZZZ</name>
<protein>
    <recommendedName>
        <fullName evidence="1">GW domain-containing protein</fullName>
    </recommendedName>
</protein>
<accession>A0A644TRZ8</accession>
<dbReference type="PROSITE" id="PS51257">
    <property type="entry name" value="PROKAR_LIPOPROTEIN"/>
    <property type="match status" value="1"/>
</dbReference>
<comment type="caution">
    <text evidence="2">The sequence shown here is derived from an EMBL/GenBank/DDBJ whole genome shotgun (WGS) entry which is preliminary data.</text>
</comment>
<evidence type="ECO:0000259" key="1">
    <source>
        <dbReference type="Pfam" id="PF13457"/>
    </source>
</evidence>
<dbReference type="AlphaFoldDB" id="A0A644TRZ8"/>